<keyword evidence="4" id="KW-1185">Reference proteome</keyword>
<protein>
    <submittedName>
        <fullName evidence="3">Sulfotransferase</fullName>
    </submittedName>
</protein>
<reference evidence="3 4" key="1">
    <citation type="submission" date="2020-08" db="EMBL/GenBank/DDBJ databases">
        <title>The genome sequence of Novosphingobium flavum 4Y4.</title>
        <authorList>
            <person name="Liu Y."/>
        </authorList>
    </citation>
    <scope>NUCLEOTIDE SEQUENCE [LARGE SCALE GENOMIC DNA]</scope>
    <source>
        <strain evidence="3 4">4Y4</strain>
    </source>
</reference>
<dbReference type="Gene3D" id="1.25.40.10">
    <property type="entry name" value="Tetratricopeptide repeat domain"/>
    <property type="match status" value="2"/>
</dbReference>
<evidence type="ECO:0000256" key="1">
    <source>
        <dbReference type="ARBA" id="ARBA00022679"/>
    </source>
</evidence>
<dbReference type="Proteomes" id="UP000520156">
    <property type="component" value="Unassembled WGS sequence"/>
</dbReference>
<evidence type="ECO:0000313" key="3">
    <source>
        <dbReference type="EMBL" id="MBC2651298.1"/>
    </source>
</evidence>
<dbReference type="Gene3D" id="3.40.50.300">
    <property type="entry name" value="P-loop containing nucleotide triphosphate hydrolases"/>
    <property type="match status" value="1"/>
</dbReference>
<sequence>MLTPSSAPSELERARALVASGRFAEALAPARRQLEASPTDRDALLVEAQSLRHLKQIDAALAALDRLEAAHPHFSRLHQERGLCRVALRDAPGAIDSLLRAVNINPALVAAWQMLAGLYRLVGDQDNAALADNHVAILTALPPDVVTATALYSDGDLEPAEVMVRHFLQTHGHNAEAMRLLAKIGIARDVLDDAELLLAGALELSPDYRAARFDYAHTLALRHKYVEAREQINLLLALDPDNYDYRALAATAAVGLGEHERVIALYHEMLRDRPDDADVYLWLGHALKTIGRMPEAVAAYHSAAATRPDFGDAYWSLANLKVYRFTDAEIAEMRRLEALETTRLADRYHLCFALGKGLEDRGDAAEAWSYYERGNAQKRSESAFSIAVFETNTRNQKQVCTRAFFAEREGWGDPRPDPIFIVGLPRSGSTLLEQILASHSQVDGTQELADIPRIVLDLQRGHPDPENPIYPGVLADMPREEFARLGAKYLADTRIYRHGAPRFVDKMPNNFRHIGLIHLMLPNARIIDARREPMACCFSNFKQLFANGQEFTYNLEDIARYYRTYLDLMQHWDTALPGRVLRVQHEDVVQDLEGSVRRLLDFCDLPFEESCVSFHKTARSVRTPSSEQVRRPIYRDGMEQWKPFEPWLGPLKAALGEALVG</sequence>
<dbReference type="Pfam" id="PF13469">
    <property type="entry name" value="Sulfotransfer_3"/>
    <property type="match status" value="1"/>
</dbReference>
<dbReference type="RefSeq" id="WP_185682719.1">
    <property type="nucleotide sequence ID" value="NZ_JACLAU010000006.1"/>
</dbReference>
<dbReference type="InterPro" id="IPR011990">
    <property type="entry name" value="TPR-like_helical_dom_sf"/>
</dbReference>
<dbReference type="Pfam" id="PF14559">
    <property type="entry name" value="TPR_19"/>
    <property type="match status" value="1"/>
</dbReference>
<dbReference type="PROSITE" id="PS50005">
    <property type="entry name" value="TPR"/>
    <property type="match status" value="1"/>
</dbReference>
<dbReference type="PANTHER" id="PTHR12788:SF10">
    <property type="entry name" value="PROTEIN-TYROSINE SULFOTRANSFERASE"/>
    <property type="match status" value="1"/>
</dbReference>
<dbReference type="SUPFAM" id="SSF52540">
    <property type="entry name" value="P-loop containing nucleoside triphosphate hydrolases"/>
    <property type="match status" value="1"/>
</dbReference>
<dbReference type="PANTHER" id="PTHR12788">
    <property type="entry name" value="PROTEIN-TYROSINE SULFOTRANSFERASE 2"/>
    <property type="match status" value="1"/>
</dbReference>
<dbReference type="AlphaFoldDB" id="A0A7X1F6J6"/>
<feature type="repeat" description="TPR" evidence="2">
    <location>
        <begin position="277"/>
        <end position="310"/>
    </location>
</feature>
<dbReference type="GO" id="GO:0008476">
    <property type="term" value="F:protein-tyrosine sulfotransferase activity"/>
    <property type="evidence" value="ECO:0007669"/>
    <property type="project" value="InterPro"/>
</dbReference>
<dbReference type="SUPFAM" id="SSF48452">
    <property type="entry name" value="TPR-like"/>
    <property type="match status" value="2"/>
</dbReference>
<organism evidence="3 4">
    <name type="scientific">Novosphingobium aerophilum</name>
    <dbReference type="NCBI Taxonomy" id="2839843"/>
    <lineage>
        <taxon>Bacteria</taxon>
        <taxon>Pseudomonadati</taxon>
        <taxon>Pseudomonadota</taxon>
        <taxon>Alphaproteobacteria</taxon>
        <taxon>Sphingomonadales</taxon>
        <taxon>Sphingomonadaceae</taxon>
        <taxon>Novosphingobium</taxon>
    </lineage>
</organism>
<dbReference type="InterPro" id="IPR027417">
    <property type="entry name" value="P-loop_NTPase"/>
</dbReference>
<dbReference type="InterPro" id="IPR026634">
    <property type="entry name" value="TPST-like"/>
</dbReference>
<dbReference type="Pfam" id="PF13432">
    <property type="entry name" value="TPR_16"/>
    <property type="match status" value="1"/>
</dbReference>
<name>A0A7X1F6J6_9SPHN</name>
<accession>A0A7X1F6J6</accession>
<comment type="caution">
    <text evidence="3">The sequence shown here is derived from an EMBL/GenBank/DDBJ whole genome shotgun (WGS) entry which is preliminary data.</text>
</comment>
<keyword evidence="2" id="KW-0802">TPR repeat</keyword>
<evidence type="ECO:0000313" key="4">
    <source>
        <dbReference type="Proteomes" id="UP000520156"/>
    </source>
</evidence>
<proteinExistence type="predicted"/>
<dbReference type="InterPro" id="IPR019734">
    <property type="entry name" value="TPR_rpt"/>
</dbReference>
<evidence type="ECO:0000256" key="2">
    <source>
        <dbReference type="PROSITE-ProRule" id="PRU00339"/>
    </source>
</evidence>
<gene>
    <name evidence="3" type="ORF">H7F49_06250</name>
</gene>
<dbReference type="SMART" id="SM00028">
    <property type="entry name" value="TPR"/>
    <property type="match status" value="5"/>
</dbReference>
<keyword evidence="1 3" id="KW-0808">Transferase</keyword>
<dbReference type="EMBL" id="JACLAU010000006">
    <property type="protein sequence ID" value="MBC2651298.1"/>
    <property type="molecule type" value="Genomic_DNA"/>
</dbReference>